<evidence type="ECO:0000313" key="2">
    <source>
        <dbReference type="EMBL" id="TZG27979.1"/>
    </source>
</evidence>
<dbReference type="EMBL" id="VTOU01000002">
    <property type="protein sequence ID" value="TZG27979.1"/>
    <property type="molecule type" value="Genomic_DNA"/>
</dbReference>
<protein>
    <submittedName>
        <fullName evidence="2">Nuclear transport factor 2 family protein</fullName>
    </submittedName>
</protein>
<dbReference type="Gene3D" id="3.10.450.50">
    <property type="match status" value="1"/>
</dbReference>
<dbReference type="InterPro" id="IPR006311">
    <property type="entry name" value="TAT_signal"/>
</dbReference>
<accession>A0A5D9C8C6</accession>
<dbReference type="AlphaFoldDB" id="A0A5D9C8C6"/>
<reference evidence="2 3" key="1">
    <citation type="submission" date="2019-08" db="EMBL/GenBank/DDBJ databases">
        <authorList>
            <person name="Wang G."/>
            <person name="Xu Z."/>
        </authorList>
    </citation>
    <scope>NUCLEOTIDE SEQUENCE [LARGE SCALE GENOMIC DNA]</scope>
    <source>
        <strain evidence="2 3">ZX</strain>
    </source>
</reference>
<feature type="domain" description="SnoaL-like" evidence="1">
    <location>
        <begin position="42"/>
        <end position="164"/>
    </location>
</feature>
<sequence length="179" mass="19704">MEEISRRHVVALGGAVVVAAALPATVLAAPKKPLTITERLDRVESRTEISELRSRYARFAVNGDYRGVAGLFTEDCVFDGPAGPGKRAVVKGRDNLAAFLAPSIGKRGAVYPLIHNEIIEVDGERATGWCMMESPTAPGFGHIVCEYHDKFARIDGRWYFTSRTMYLFLPTYEERPASA</sequence>
<keyword evidence="3" id="KW-1185">Reference proteome</keyword>
<organism evidence="2 3">
    <name type="scientific">Sphingomonas montanisoli</name>
    <dbReference type="NCBI Taxonomy" id="2606412"/>
    <lineage>
        <taxon>Bacteria</taxon>
        <taxon>Pseudomonadati</taxon>
        <taxon>Pseudomonadota</taxon>
        <taxon>Alphaproteobacteria</taxon>
        <taxon>Sphingomonadales</taxon>
        <taxon>Sphingomonadaceae</taxon>
        <taxon>Sphingomonas</taxon>
    </lineage>
</organism>
<evidence type="ECO:0000313" key="3">
    <source>
        <dbReference type="Proteomes" id="UP000322077"/>
    </source>
</evidence>
<dbReference type="CDD" id="cd00531">
    <property type="entry name" value="NTF2_like"/>
    <property type="match status" value="1"/>
</dbReference>
<comment type="caution">
    <text evidence="2">The sequence shown here is derived from an EMBL/GenBank/DDBJ whole genome shotgun (WGS) entry which is preliminary data.</text>
</comment>
<dbReference type="SUPFAM" id="SSF54427">
    <property type="entry name" value="NTF2-like"/>
    <property type="match status" value="1"/>
</dbReference>
<dbReference type="PROSITE" id="PS51318">
    <property type="entry name" value="TAT"/>
    <property type="match status" value="1"/>
</dbReference>
<name>A0A5D9C8C6_9SPHN</name>
<proteinExistence type="predicted"/>
<dbReference type="Pfam" id="PF13577">
    <property type="entry name" value="SnoaL_4"/>
    <property type="match status" value="1"/>
</dbReference>
<dbReference type="InterPro" id="IPR032710">
    <property type="entry name" value="NTF2-like_dom_sf"/>
</dbReference>
<dbReference type="InterPro" id="IPR037401">
    <property type="entry name" value="SnoaL-like"/>
</dbReference>
<dbReference type="Proteomes" id="UP000322077">
    <property type="component" value="Unassembled WGS sequence"/>
</dbReference>
<gene>
    <name evidence="2" type="ORF">FYJ91_10620</name>
</gene>
<dbReference type="RefSeq" id="WP_149522192.1">
    <property type="nucleotide sequence ID" value="NZ_VTOU01000002.1"/>
</dbReference>
<evidence type="ECO:0000259" key="1">
    <source>
        <dbReference type="Pfam" id="PF13577"/>
    </source>
</evidence>